<dbReference type="AlphaFoldDB" id="F7BMC5"/>
<feature type="transmembrane region" description="Helical" evidence="5">
    <location>
        <begin position="247"/>
        <end position="266"/>
    </location>
</feature>
<dbReference type="GO" id="GO:0005886">
    <property type="term" value="C:plasma membrane"/>
    <property type="evidence" value="ECO:0000318"/>
    <property type="project" value="GO_Central"/>
</dbReference>
<comment type="subcellular location">
    <subcellularLocation>
        <location evidence="1">Membrane</location>
    </subcellularLocation>
</comment>
<keyword evidence="8" id="KW-1185">Reference proteome</keyword>
<organism evidence="7 8">
    <name type="scientific">Ornithorhynchus anatinus</name>
    <name type="common">Duckbill platypus</name>
    <dbReference type="NCBI Taxonomy" id="9258"/>
    <lineage>
        <taxon>Eukaryota</taxon>
        <taxon>Metazoa</taxon>
        <taxon>Chordata</taxon>
        <taxon>Craniata</taxon>
        <taxon>Vertebrata</taxon>
        <taxon>Euteleostomi</taxon>
        <taxon>Mammalia</taxon>
        <taxon>Monotremata</taxon>
        <taxon>Ornithorhynchidae</taxon>
        <taxon>Ornithorhynchus</taxon>
    </lineage>
</organism>
<dbReference type="Proteomes" id="UP000002279">
    <property type="component" value="Chromosome 1"/>
</dbReference>
<evidence type="ECO:0000256" key="2">
    <source>
        <dbReference type="ARBA" id="ARBA00022692"/>
    </source>
</evidence>
<dbReference type="PROSITE" id="PS50262">
    <property type="entry name" value="G_PROTEIN_RECEP_F1_2"/>
    <property type="match status" value="1"/>
</dbReference>
<protein>
    <submittedName>
        <fullName evidence="7">G protein-coupled receptor 160</fullName>
    </submittedName>
</protein>
<dbReference type="Bgee" id="ENSOANG00000004101">
    <property type="expression patterns" value="Expressed in adult mammalian kidney and 7 other cell types or tissues"/>
</dbReference>
<evidence type="ECO:0000256" key="4">
    <source>
        <dbReference type="ARBA" id="ARBA00023136"/>
    </source>
</evidence>
<feature type="transmembrane region" description="Helical" evidence="5">
    <location>
        <begin position="186"/>
        <end position="209"/>
    </location>
</feature>
<feature type="transmembrane region" description="Helical" evidence="5">
    <location>
        <begin position="25"/>
        <end position="45"/>
    </location>
</feature>
<dbReference type="eggNOG" id="ENOG502RTG9">
    <property type="taxonomic scope" value="Eukaryota"/>
</dbReference>
<dbReference type="PANTHER" id="PTHR15573:SF0">
    <property type="entry name" value="G-PROTEIN COUPLED RECEPTOR 160-RELATED"/>
    <property type="match status" value="1"/>
</dbReference>
<gene>
    <name evidence="7" type="primary">GPR160</name>
</gene>
<name>F7BMC5_ORNAN</name>
<dbReference type="InParanoid" id="F7BMC5"/>
<evidence type="ECO:0000256" key="3">
    <source>
        <dbReference type="ARBA" id="ARBA00022989"/>
    </source>
</evidence>
<dbReference type="Gene3D" id="1.20.1070.10">
    <property type="entry name" value="Rhodopsin 7-helix transmembrane proteins"/>
    <property type="match status" value="1"/>
</dbReference>
<dbReference type="SUPFAM" id="SSF81321">
    <property type="entry name" value="Family A G protein-coupled receptor-like"/>
    <property type="match status" value="1"/>
</dbReference>
<keyword evidence="4 5" id="KW-0472">Membrane</keyword>
<dbReference type="InterPro" id="IPR017452">
    <property type="entry name" value="GPCR_Rhodpsn_7TM"/>
</dbReference>
<evidence type="ECO:0000256" key="5">
    <source>
        <dbReference type="SAM" id="Phobius"/>
    </source>
</evidence>
<feature type="transmembrane region" description="Helical" evidence="5">
    <location>
        <begin position="137"/>
        <end position="155"/>
    </location>
</feature>
<dbReference type="HOGENOM" id="CLU_826300_0_0_1"/>
<evidence type="ECO:0000256" key="1">
    <source>
        <dbReference type="ARBA" id="ARBA00004370"/>
    </source>
</evidence>
<accession>F7BMC5</accession>
<dbReference type="InterPro" id="IPR042353">
    <property type="entry name" value="GPR160"/>
</dbReference>
<sequence length="333" mass="38370">MAALSPENCSFQSQMSQGSQPLDGSGVLLLIILGKTFLNLFVLGARRKTVYQSFLEYFSISVAIIDFTLLATLSFIAYFEDFALWDVRFTKYHMCLFTQIISFTYGLSHYPVFLVAGLDYYVTVLQTSRPPPARQKLSYAVAVVLIWISIFFYTLEDPNTYSSLTARRDFYFYQCPFYVSIQSYRLSFAVVLVLFLVLVACWSEVVTLIRSTRIASYMNETVLFFPSAAGHAQAGVSKKQFSTKLTICFLGTWAPFVFLQILILLLDVRIPAYIEMNVPWLYFINSFLIAAVYWVRRPELQAWNAIRQRCAVTPRCGSWKQERRRRNGGMRRI</sequence>
<dbReference type="STRING" id="9258.ENSOANP00000006511"/>
<reference evidence="7 8" key="1">
    <citation type="journal article" date="2008" name="Nature">
        <title>Genome analysis of the platypus reveals unique signatures of evolution.</title>
        <authorList>
            <person name="Warren W.C."/>
            <person name="Hillier L.W."/>
            <person name="Marshall Graves J.A."/>
            <person name="Birney E."/>
            <person name="Ponting C.P."/>
            <person name="Grutzner F."/>
            <person name="Belov K."/>
            <person name="Miller W."/>
            <person name="Clarke L."/>
            <person name="Chinwalla A.T."/>
            <person name="Yang S.P."/>
            <person name="Heger A."/>
            <person name="Locke D.P."/>
            <person name="Miethke P."/>
            <person name="Waters P.D."/>
            <person name="Veyrunes F."/>
            <person name="Fulton L."/>
            <person name="Fulton B."/>
            <person name="Graves T."/>
            <person name="Wallis J."/>
            <person name="Puente X.S."/>
            <person name="Lopez-Otin C."/>
            <person name="Ordonez G.R."/>
            <person name="Eichler E.E."/>
            <person name="Chen L."/>
            <person name="Cheng Z."/>
            <person name="Deakin J.E."/>
            <person name="Alsop A."/>
            <person name="Thompson K."/>
            <person name="Kirby P."/>
            <person name="Papenfuss A.T."/>
            <person name="Wakefield M.J."/>
            <person name="Olender T."/>
            <person name="Lancet D."/>
            <person name="Huttley G.A."/>
            <person name="Smit A.F."/>
            <person name="Pask A."/>
            <person name="Temple-Smith P."/>
            <person name="Batzer M.A."/>
            <person name="Walker J.A."/>
            <person name="Konkel M.K."/>
            <person name="Harris R.S."/>
            <person name="Whittington C.M."/>
            <person name="Wong E.S."/>
            <person name="Gemmell N.J."/>
            <person name="Buschiazzo E."/>
            <person name="Vargas Jentzsch I.M."/>
            <person name="Merkel A."/>
            <person name="Schmitz J."/>
            <person name="Zemann A."/>
            <person name="Churakov G."/>
            <person name="Kriegs J.O."/>
            <person name="Brosius J."/>
            <person name="Murchison E.P."/>
            <person name="Sachidanandam R."/>
            <person name="Smith C."/>
            <person name="Hannon G.J."/>
            <person name="Tsend-Ayush E."/>
            <person name="McMillan D."/>
            <person name="Attenborough R."/>
            <person name="Rens W."/>
            <person name="Ferguson-Smith M."/>
            <person name="Lefevre C.M."/>
            <person name="Sharp J.A."/>
            <person name="Nicholas K.R."/>
            <person name="Ray D.A."/>
            <person name="Kube M."/>
            <person name="Reinhardt R."/>
            <person name="Pringle T.H."/>
            <person name="Taylor J."/>
            <person name="Jones R.C."/>
            <person name="Nixon B."/>
            <person name="Dacheux J.L."/>
            <person name="Niwa H."/>
            <person name="Sekita Y."/>
            <person name="Huang X."/>
            <person name="Stark A."/>
            <person name="Kheradpour P."/>
            <person name="Kellis M."/>
            <person name="Flicek P."/>
            <person name="Chen Y."/>
            <person name="Webber C."/>
            <person name="Hardison R."/>
            <person name="Nelson J."/>
            <person name="Hallsworth-Pepin K."/>
            <person name="Delehaunty K."/>
            <person name="Markovic C."/>
            <person name="Minx P."/>
            <person name="Feng Y."/>
            <person name="Kremitzki C."/>
            <person name="Mitreva M."/>
            <person name="Glasscock J."/>
            <person name="Wylie T."/>
            <person name="Wohldmann P."/>
            <person name="Thiru P."/>
            <person name="Nhan M.N."/>
            <person name="Pohl C.S."/>
            <person name="Smith S.M."/>
            <person name="Hou S."/>
            <person name="Nefedov M."/>
            <person name="de Jong P.J."/>
            <person name="Renfree M.B."/>
            <person name="Mardis E.R."/>
            <person name="Wilson R.K."/>
        </authorList>
    </citation>
    <scope>NUCLEOTIDE SEQUENCE [LARGE SCALE GENOMIC DNA]</scope>
    <source>
        <strain evidence="7 8">Glennie</strain>
    </source>
</reference>
<reference evidence="7" key="2">
    <citation type="submission" date="2025-08" db="UniProtKB">
        <authorList>
            <consortium name="Ensembl"/>
        </authorList>
    </citation>
    <scope>IDENTIFICATION</scope>
    <source>
        <strain evidence="7">Glennie</strain>
    </source>
</reference>
<feature type="transmembrane region" description="Helical" evidence="5">
    <location>
        <begin position="99"/>
        <end position="125"/>
    </location>
</feature>
<feature type="transmembrane region" description="Helical" evidence="5">
    <location>
        <begin position="57"/>
        <end position="79"/>
    </location>
</feature>
<feature type="domain" description="G-protein coupled receptors family 1 profile" evidence="6">
    <location>
        <begin position="35"/>
        <end position="293"/>
    </location>
</feature>
<dbReference type="GO" id="GO:0043235">
    <property type="term" value="C:receptor complex"/>
    <property type="evidence" value="ECO:0000318"/>
    <property type="project" value="GO_Central"/>
</dbReference>
<dbReference type="GeneTree" id="ENSGT00390000015520"/>
<evidence type="ECO:0000313" key="7">
    <source>
        <dbReference type="Ensembl" id="ENSOANP00000006511.2"/>
    </source>
</evidence>
<feature type="transmembrane region" description="Helical" evidence="5">
    <location>
        <begin position="278"/>
        <end position="295"/>
    </location>
</feature>
<proteinExistence type="predicted"/>
<keyword evidence="2 5" id="KW-0812">Transmembrane</keyword>
<reference evidence="7" key="3">
    <citation type="submission" date="2025-09" db="UniProtKB">
        <authorList>
            <consortium name="Ensembl"/>
        </authorList>
    </citation>
    <scope>IDENTIFICATION</scope>
    <source>
        <strain evidence="7">Glennie</strain>
    </source>
</reference>
<dbReference type="Ensembl" id="ENSOANT00000006513.2">
    <property type="protein sequence ID" value="ENSOANP00000006511.2"/>
    <property type="gene ID" value="ENSOANG00000004101.2"/>
</dbReference>
<evidence type="ECO:0000259" key="6">
    <source>
        <dbReference type="PROSITE" id="PS50262"/>
    </source>
</evidence>
<dbReference type="PANTHER" id="PTHR15573">
    <property type="entry name" value="G-PROTEIN COUPLED RECEPTOR 160-RELATED"/>
    <property type="match status" value="1"/>
</dbReference>
<evidence type="ECO:0000313" key="8">
    <source>
        <dbReference type="Proteomes" id="UP000002279"/>
    </source>
</evidence>
<dbReference type="FunCoup" id="F7BMC5">
    <property type="interactions" value="63"/>
</dbReference>
<keyword evidence="3 5" id="KW-1133">Transmembrane helix</keyword>
<dbReference type="OMA" id="SYQCPFY"/>